<evidence type="ECO:0000313" key="2">
    <source>
        <dbReference type="EMBL" id="KAG8055987.1"/>
    </source>
</evidence>
<dbReference type="AlphaFoldDB" id="A0A8J5RWB7"/>
<gene>
    <name evidence="2" type="ORF">GUJ93_ZPchr0001g31111</name>
</gene>
<comment type="caution">
    <text evidence="2">The sequence shown here is derived from an EMBL/GenBank/DDBJ whole genome shotgun (WGS) entry which is preliminary data.</text>
</comment>
<organism evidence="2 3">
    <name type="scientific">Zizania palustris</name>
    <name type="common">Northern wild rice</name>
    <dbReference type="NCBI Taxonomy" id="103762"/>
    <lineage>
        <taxon>Eukaryota</taxon>
        <taxon>Viridiplantae</taxon>
        <taxon>Streptophyta</taxon>
        <taxon>Embryophyta</taxon>
        <taxon>Tracheophyta</taxon>
        <taxon>Spermatophyta</taxon>
        <taxon>Magnoliopsida</taxon>
        <taxon>Liliopsida</taxon>
        <taxon>Poales</taxon>
        <taxon>Poaceae</taxon>
        <taxon>BOP clade</taxon>
        <taxon>Oryzoideae</taxon>
        <taxon>Oryzeae</taxon>
        <taxon>Zizaniinae</taxon>
        <taxon>Zizania</taxon>
    </lineage>
</organism>
<sequence length="126" mass="13452">MLDSWSSEAELRKAARPLALAVPQDGRRRECGTPGFREAAAPWPVSGEPVSGDSCGPAGASAQPPPAQAPTRRGLRSRSLAQAAAVSRTGEQEQAHSQRGKGIDRVFTFFGLMGQQMQPNKQQMHS</sequence>
<name>A0A8J5RWB7_ZIZPA</name>
<dbReference type="Proteomes" id="UP000729402">
    <property type="component" value="Unassembled WGS sequence"/>
</dbReference>
<protein>
    <submittedName>
        <fullName evidence="2">Uncharacterized protein</fullName>
    </submittedName>
</protein>
<reference evidence="2" key="2">
    <citation type="submission" date="2021-02" db="EMBL/GenBank/DDBJ databases">
        <authorList>
            <person name="Kimball J.A."/>
            <person name="Haas M.W."/>
            <person name="Macchietto M."/>
            <person name="Kono T."/>
            <person name="Duquette J."/>
            <person name="Shao M."/>
        </authorList>
    </citation>
    <scope>NUCLEOTIDE SEQUENCE</scope>
    <source>
        <tissue evidence="2">Fresh leaf tissue</tissue>
    </source>
</reference>
<keyword evidence="3" id="KW-1185">Reference proteome</keyword>
<evidence type="ECO:0000313" key="3">
    <source>
        <dbReference type="Proteomes" id="UP000729402"/>
    </source>
</evidence>
<proteinExistence type="predicted"/>
<dbReference type="EMBL" id="JAAALK010000288">
    <property type="protein sequence ID" value="KAG8055987.1"/>
    <property type="molecule type" value="Genomic_DNA"/>
</dbReference>
<reference evidence="2" key="1">
    <citation type="journal article" date="2021" name="bioRxiv">
        <title>Whole Genome Assembly and Annotation of Northern Wild Rice, Zizania palustris L., Supports a Whole Genome Duplication in the Zizania Genus.</title>
        <authorList>
            <person name="Haas M."/>
            <person name="Kono T."/>
            <person name="Macchietto M."/>
            <person name="Millas R."/>
            <person name="McGilp L."/>
            <person name="Shao M."/>
            <person name="Duquette J."/>
            <person name="Hirsch C.N."/>
            <person name="Kimball J."/>
        </authorList>
    </citation>
    <scope>NUCLEOTIDE SEQUENCE</scope>
    <source>
        <tissue evidence="2">Fresh leaf tissue</tissue>
    </source>
</reference>
<feature type="region of interest" description="Disordered" evidence="1">
    <location>
        <begin position="14"/>
        <end position="102"/>
    </location>
</feature>
<accession>A0A8J5RWB7</accession>
<feature type="compositionally biased region" description="Basic and acidic residues" evidence="1">
    <location>
        <begin position="90"/>
        <end position="102"/>
    </location>
</feature>
<evidence type="ECO:0000256" key="1">
    <source>
        <dbReference type="SAM" id="MobiDB-lite"/>
    </source>
</evidence>